<dbReference type="Proteomes" id="UP000466906">
    <property type="component" value="Plasmid pJCM12272"/>
</dbReference>
<accession>A0A6N4UZN5</accession>
<dbReference type="AlphaFoldDB" id="A0A6N4UZN5"/>
<geneLocation type="plasmid" evidence="1 2">
    <name>pJCM12272</name>
</geneLocation>
<name>A0A6N4UZN5_9MYCO</name>
<protein>
    <submittedName>
        <fullName evidence="1">Uncharacterized protein</fullName>
    </submittedName>
</protein>
<dbReference type="KEGG" id="malv:MALV_55250"/>
<dbReference type="EMBL" id="AP022566">
    <property type="protein sequence ID" value="BBX30400.1"/>
    <property type="molecule type" value="Genomic_DNA"/>
</dbReference>
<keyword evidence="1" id="KW-0614">Plasmid</keyword>
<sequence>MPCPAGVPDQTVNAELGLLGATAAAGEARCLGRSAPHRGADDLGTNRGDDIFCRGTSCGRVKEAKQLHETRAPRAEPCVAPNPIEFAKGAGAFI</sequence>
<proteinExistence type="predicted"/>
<keyword evidence="2" id="KW-1185">Reference proteome</keyword>
<organism evidence="1 2">
    <name type="scientific">Mycolicibacterium alvei</name>
    <dbReference type="NCBI Taxonomy" id="67081"/>
    <lineage>
        <taxon>Bacteria</taxon>
        <taxon>Bacillati</taxon>
        <taxon>Actinomycetota</taxon>
        <taxon>Actinomycetes</taxon>
        <taxon>Mycobacteriales</taxon>
        <taxon>Mycobacteriaceae</taxon>
        <taxon>Mycolicibacterium</taxon>
    </lineage>
</organism>
<gene>
    <name evidence="1" type="ORF">MALV_55250</name>
</gene>
<evidence type="ECO:0000313" key="1">
    <source>
        <dbReference type="EMBL" id="BBX30400.1"/>
    </source>
</evidence>
<reference evidence="1 2" key="1">
    <citation type="journal article" date="2019" name="Emerg. Microbes Infect.">
        <title>Comprehensive subspecies identification of 175 nontuberculous mycobacteria species based on 7547 genomic profiles.</title>
        <authorList>
            <person name="Matsumoto Y."/>
            <person name="Kinjo T."/>
            <person name="Motooka D."/>
            <person name="Nabeya D."/>
            <person name="Jung N."/>
            <person name="Uechi K."/>
            <person name="Horii T."/>
            <person name="Iida T."/>
            <person name="Fujita J."/>
            <person name="Nakamura S."/>
        </authorList>
    </citation>
    <scope>NUCLEOTIDE SEQUENCE [LARGE SCALE GENOMIC DNA]</scope>
    <source>
        <strain evidence="1 2">JCM 12272</strain>
        <plasmid evidence="1">pJCM12272</plasmid>
    </source>
</reference>
<evidence type="ECO:0000313" key="2">
    <source>
        <dbReference type="Proteomes" id="UP000466906"/>
    </source>
</evidence>